<dbReference type="InterPro" id="IPR036574">
    <property type="entry name" value="Scorpion_toxin-like_sf"/>
</dbReference>
<evidence type="ECO:0000256" key="2">
    <source>
        <dbReference type="ARBA" id="ARBA00022525"/>
    </source>
</evidence>
<dbReference type="GO" id="GO:0034220">
    <property type="term" value="P:monoatomic ion transmembrane transport"/>
    <property type="evidence" value="ECO:0007669"/>
    <property type="project" value="UniProtKB-KW"/>
</dbReference>
<accession>A0A0U4GT75</accession>
<feature type="signal peptide" evidence="3">
    <location>
        <begin position="1"/>
        <end position="22"/>
    </location>
</feature>
<feature type="chain" id="PRO_5006849582" evidence="3">
    <location>
        <begin position="23"/>
        <end position="98"/>
    </location>
</feature>
<dbReference type="Gene3D" id="3.30.30.10">
    <property type="entry name" value="Knottin, scorpion toxin-like"/>
    <property type="match status" value="1"/>
</dbReference>
<dbReference type="GO" id="GO:0005576">
    <property type="term" value="C:extracellular region"/>
    <property type="evidence" value="ECO:0007669"/>
    <property type="project" value="UniProtKB-SubCell"/>
</dbReference>
<dbReference type="GO" id="GO:0019871">
    <property type="term" value="F:sodium channel inhibitor activity"/>
    <property type="evidence" value="ECO:0007669"/>
    <property type="project" value="InterPro"/>
</dbReference>
<dbReference type="EMBL" id="KU365848">
    <property type="protein sequence ID" value="ALX72346.1"/>
    <property type="molecule type" value="mRNA"/>
</dbReference>
<evidence type="ECO:0000259" key="4">
    <source>
        <dbReference type="PROSITE" id="PS51863"/>
    </source>
</evidence>
<organism evidence="5">
    <name type="scientific">Odontobuthus doriae</name>
    <name type="common">Yellow Iranian scorpion</name>
    <dbReference type="NCBI Taxonomy" id="342590"/>
    <lineage>
        <taxon>Eukaryota</taxon>
        <taxon>Metazoa</taxon>
        <taxon>Ecdysozoa</taxon>
        <taxon>Arthropoda</taxon>
        <taxon>Chelicerata</taxon>
        <taxon>Arachnida</taxon>
        <taxon>Scorpiones</taxon>
        <taxon>Buthida</taxon>
        <taxon>Buthoidea</taxon>
        <taxon>Buthidae</taxon>
        <taxon>Odontobuthus</taxon>
    </lineage>
</organism>
<keyword evidence="5" id="KW-0407">Ion channel</keyword>
<feature type="domain" description="LCN-type CS-alpha/beta" evidence="4">
    <location>
        <begin position="25"/>
        <end position="89"/>
    </location>
</feature>
<keyword evidence="5" id="KW-0406">Ion transport</keyword>
<keyword evidence="3" id="KW-0732">Signal</keyword>
<protein>
    <submittedName>
        <fullName evidence="5">Sodium channel toxin NaTx8</fullName>
    </submittedName>
</protein>
<dbReference type="PROSITE" id="PS51863">
    <property type="entry name" value="LCN_CSAB"/>
    <property type="match status" value="1"/>
</dbReference>
<dbReference type="SUPFAM" id="SSF57095">
    <property type="entry name" value="Scorpion toxin-like"/>
    <property type="match status" value="1"/>
</dbReference>
<dbReference type="SMR" id="A0A0U4GT75"/>
<name>A0A0U4GT75_ODODO</name>
<comment type="subcellular location">
    <subcellularLocation>
        <location evidence="1">Secreted</location>
    </subcellularLocation>
</comment>
<dbReference type="InterPro" id="IPR002061">
    <property type="entry name" value="Scorpion_toxinL/defensin"/>
</dbReference>
<keyword evidence="2" id="KW-0964">Secreted</keyword>
<keyword evidence="5" id="KW-0813">Transport</keyword>
<dbReference type="CDD" id="cd23106">
    <property type="entry name" value="neurotoxins_LC_scorpion"/>
    <property type="match status" value="1"/>
</dbReference>
<proteinExistence type="evidence at transcript level"/>
<evidence type="ECO:0000313" key="5">
    <source>
        <dbReference type="EMBL" id="ALX72346.1"/>
    </source>
</evidence>
<gene>
    <name evidence="5" type="primary">NaTx8</name>
</gene>
<dbReference type="AlphaFoldDB" id="A0A0U4GT75"/>
<evidence type="ECO:0000256" key="3">
    <source>
        <dbReference type="SAM" id="SignalP"/>
    </source>
</evidence>
<evidence type="ECO:0000256" key="1">
    <source>
        <dbReference type="ARBA" id="ARBA00004613"/>
    </source>
</evidence>
<dbReference type="Pfam" id="PF00537">
    <property type="entry name" value="Toxin_3"/>
    <property type="match status" value="1"/>
</dbReference>
<dbReference type="InterPro" id="IPR044062">
    <property type="entry name" value="LCN-type_CS_alpha_beta_dom"/>
</dbReference>
<reference evidence="5" key="1">
    <citation type="submission" date="2015-12" db="EMBL/GenBank/DDBJ databases">
        <title>First venom gland Transcriptomic analysis of Iranian yellow scorpion 'Odonthubuthus doriae'.</title>
        <authorList>
            <person name="Naderi Soorki M."/>
            <person name="Galehdari H."/>
            <person name="Jalali A."/>
            <person name="Baradaran M."/>
        </authorList>
    </citation>
    <scope>NUCLEOTIDE SEQUENCE</scope>
</reference>
<sequence>MMKLVLFGIIFTLFSLIGSIGGADVPGNYPTTVYDSTYSCGDLGENAYCRKVCKLRGDSYGYCFHSRCWCEYLEDKDISIWNAVKNHCTNTLLYPKGK</sequence>